<evidence type="ECO:0000256" key="1">
    <source>
        <dbReference type="SAM" id="Phobius"/>
    </source>
</evidence>
<name>A0A226HMM3_9FLAO</name>
<accession>A0A226HMM3</accession>
<gene>
    <name evidence="2" type="ORF">B0A66_04095</name>
</gene>
<protein>
    <submittedName>
        <fullName evidence="2">Uncharacterized protein</fullName>
    </submittedName>
</protein>
<dbReference type="Proteomes" id="UP000198345">
    <property type="component" value="Unassembled WGS sequence"/>
</dbReference>
<dbReference type="AlphaFoldDB" id="A0A226HMM3"/>
<keyword evidence="1" id="KW-0472">Membrane</keyword>
<keyword evidence="1" id="KW-1133">Transmembrane helix</keyword>
<keyword evidence="1" id="KW-0812">Transmembrane</keyword>
<feature type="transmembrane region" description="Helical" evidence="1">
    <location>
        <begin position="113"/>
        <end position="131"/>
    </location>
</feature>
<evidence type="ECO:0000313" key="2">
    <source>
        <dbReference type="EMBL" id="OXA94911.1"/>
    </source>
</evidence>
<reference evidence="2 3" key="1">
    <citation type="submission" date="2016-11" db="EMBL/GenBank/DDBJ databases">
        <title>Whole genomes of Flavobacteriaceae.</title>
        <authorList>
            <person name="Stine C."/>
            <person name="Li C."/>
            <person name="Tadesse D."/>
        </authorList>
    </citation>
    <scope>NUCLEOTIDE SEQUENCE [LARGE SCALE GENOMIC DNA]</scope>
    <source>
        <strain evidence="2 3">DSM 18292</strain>
    </source>
</reference>
<feature type="transmembrane region" description="Helical" evidence="1">
    <location>
        <begin position="89"/>
        <end position="107"/>
    </location>
</feature>
<dbReference type="EMBL" id="MUGW01000008">
    <property type="protein sequence ID" value="OXA94911.1"/>
    <property type="molecule type" value="Genomic_DNA"/>
</dbReference>
<feature type="transmembrane region" description="Helical" evidence="1">
    <location>
        <begin position="54"/>
        <end position="77"/>
    </location>
</feature>
<feature type="transmembrane region" description="Helical" evidence="1">
    <location>
        <begin position="12"/>
        <end position="34"/>
    </location>
</feature>
<proteinExistence type="predicted"/>
<sequence>MNKNDNKEIFNFLIKNTFFTILILDFFAVIALFISKTYFEKEEVNNHAIGVSPLLIHFILGLLLFLYFFIATLPVYLNLVETIRNKARYRFLSFFLIPVILFVTILYLKNFDVTVVLISTACLLLYINYYYRFRRFIKKDSL</sequence>
<comment type="caution">
    <text evidence="2">The sequence shown here is derived from an EMBL/GenBank/DDBJ whole genome shotgun (WGS) entry which is preliminary data.</text>
</comment>
<evidence type="ECO:0000313" key="3">
    <source>
        <dbReference type="Proteomes" id="UP000198345"/>
    </source>
</evidence>
<organism evidence="2 3">
    <name type="scientific">Flavobacterium hercynium</name>
    <dbReference type="NCBI Taxonomy" id="387094"/>
    <lineage>
        <taxon>Bacteria</taxon>
        <taxon>Pseudomonadati</taxon>
        <taxon>Bacteroidota</taxon>
        <taxon>Flavobacteriia</taxon>
        <taxon>Flavobacteriales</taxon>
        <taxon>Flavobacteriaceae</taxon>
        <taxon>Flavobacterium</taxon>
    </lineage>
</organism>
<keyword evidence="3" id="KW-1185">Reference proteome</keyword>